<evidence type="ECO:0000256" key="2">
    <source>
        <dbReference type="ARBA" id="ARBA00022690"/>
    </source>
</evidence>
<organism evidence="8">
    <name type="scientific">Aedes albopictus</name>
    <name type="common">Asian tiger mosquito</name>
    <name type="synonym">Stegomyia albopicta</name>
    <dbReference type="NCBI Taxonomy" id="7160"/>
    <lineage>
        <taxon>Eukaryota</taxon>
        <taxon>Metazoa</taxon>
        <taxon>Ecdysozoa</taxon>
        <taxon>Arthropoda</taxon>
        <taxon>Hexapoda</taxon>
        <taxon>Insecta</taxon>
        <taxon>Pterygota</taxon>
        <taxon>Neoptera</taxon>
        <taxon>Endopterygota</taxon>
        <taxon>Diptera</taxon>
        <taxon>Nematocera</taxon>
        <taxon>Culicoidea</taxon>
        <taxon>Culicidae</taxon>
        <taxon>Culicinae</taxon>
        <taxon>Aedini</taxon>
        <taxon>Aedes</taxon>
        <taxon>Stegomyia</taxon>
    </lineage>
</organism>
<feature type="chain" id="PRO_5012506873" evidence="6">
    <location>
        <begin position="21"/>
        <end position="610"/>
    </location>
</feature>
<dbReference type="SMART" id="SM00093">
    <property type="entry name" value="SERPIN"/>
    <property type="match status" value="1"/>
</dbReference>
<name>A0A1W7R7A3_AEDAL</name>
<dbReference type="InterPro" id="IPR000215">
    <property type="entry name" value="Serpin_fam"/>
</dbReference>
<dbReference type="AlphaFoldDB" id="A0A1W7R7A3"/>
<feature type="domain" description="Serpin" evidence="7">
    <location>
        <begin position="248"/>
        <end position="608"/>
    </location>
</feature>
<dbReference type="InterPro" id="IPR042185">
    <property type="entry name" value="Serpin_sf_2"/>
</dbReference>
<accession>A0A1W7R7A3</accession>
<dbReference type="InterPro" id="IPR023796">
    <property type="entry name" value="Serpin_dom"/>
</dbReference>
<dbReference type="VEuPathDB" id="VectorBase:AALFPA_072361"/>
<dbReference type="PANTHER" id="PTHR11461:SF211">
    <property type="entry name" value="GH10112P-RELATED"/>
    <property type="match status" value="1"/>
</dbReference>
<dbReference type="VEuPathDB" id="VectorBase:AALC636_000096"/>
<feature type="compositionally biased region" description="Polar residues" evidence="5">
    <location>
        <begin position="204"/>
        <end position="220"/>
    </location>
</feature>
<dbReference type="InterPro" id="IPR042178">
    <property type="entry name" value="Serpin_sf_1"/>
</dbReference>
<dbReference type="VEuPathDB" id="VectorBase:AALF016437"/>
<keyword evidence="2" id="KW-0646">Protease inhibitor</keyword>
<dbReference type="Gene3D" id="2.30.39.10">
    <property type="entry name" value="Alpha-1-antitrypsin, domain 1"/>
    <property type="match status" value="1"/>
</dbReference>
<dbReference type="SUPFAM" id="SSF56574">
    <property type="entry name" value="Serpins"/>
    <property type="match status" value="1"/>
</dbReference>
<evidence type="ECO:0000256" key="1">
    <source>
        <dbReference type="ARBA" id="ARBA00009500"/>
    </source>
</evidence>
<evidence type="ECO:0000256" key="3">
    <source>
        <dbReference type="ARBA" id="ARBA00022900"/>
    </source>
</evidence>
<evidence type="ECO:0000256" key="5">
    <source>
        <dbReference type="SAM" id="MobiDB-lite"/>
    </source>
</evidence>
<proteinExistence type="inferred from homology"/>
<evidence type="ECO:0000256" key="4">
    <source>
        <dbReference type="RuleBase" id="RU000411"/>
    </source>
</evidence>
<sequence>MEKCSVLLCGFLLVLSPVLCLTPAQSHNTIIQQRYCQPSSRNVQSATDAFRPLCRELQMIACCNKVANLITSNPNLYLCASNSNGYTLTNNCILPSANVESSIVFRDDQYDTSNAYYPQQKTSSTPRSEYRPVQYQTRVQQVSAPTPTNAQPAYQTLSAQPVQPVQTGTFQFNFGNPQDALQVPIAQPGSSQNINGFNQPTKLMQRPSNNGPVSQHNVNGNADDDDYDDDRVVVETGTPGYQAMEFALNLFKNLDRPANGDSVLSPLLPQLLLSNLVDYASPAAKAQLKKTIILHPNQLASLAGKLDKISKSTVNTIETASANFVGEDVQLNKTYATDAGLRNVEVRRVDFNQPYLAARNANNWVSGKTHNLINEILNPSAISPYTRLLLANTIYFKGMWKYTFIESNPGKFESSPNNPRQLNKMFQLNKLRYGELSFPDGNGLRWVELPYEGNSLAMLVFLPKVRHQLEASVRQLKPYDLAKVMADLHSSYINTKVHLHMPKFTLTDSISLIPALKRMGLHSIFQDPDALPYITNESTMVSDVTQRSFMSVDEFGTKATSVASLSIVTLSITPQFRDVKFDVDQPFLTMIVDKQERYPFFIAQINDPRE</sequence>
<protein>
    <submittedName>
        <fullName evidence="8">Putative serine proteinase inhibitor</fullName>
    </submittedName>
</protein>
<feature type="signal peptide" evidence="6">
    <location>
        <begin position="1"/>
        <end position="20"/>
    </location>
</feature>
<keyword evidence="6" id="KW-0732">Signal</keyword>
<evidence type="ECO:0000259" key="7">
    <source>
        <dbReference type="SMART" id="SM00093"/>
    </source>
</evidence>
<dbReference type="Pfam" id="PF00079">
    <property type="entry name" value="Serpin"/>
    <property type="match status" value="1"/>
</dbReference>
<dbReference type="CDD" id="cd00172">
    <property type="entry name" value="serpin"/>
    <property type="match status" value="1"/>
</dbReference>
<feature type="region of interest" description="Disordered" evidence="5">
    <location>
        <begin position="204"/>
        <end position="228"/>
    </location>
</feature>
<dbReference type="EMBL" id="GEHC01000611">
    <property type="protein sequence ID" value="JAV47034.1"/>
    <property type="molecule type" value="Transcribed_RNA"/>
</dbReference>
<reference evidence="8" key="1">
    <citation type="submission" date="2016-03" db="EMBL/GenBank/DDBJ databases">
        <title>RNAseq analyses of the sensorial organs of adult female Aedes albopictus.</title>
        <authorList>
            <person name="Fabrizio L."/>
            <person name="Ribeiro J.M."/>
            <person name="Arca B."/>
        </authorList>
    </citation>
    <scope>NUCLEOTIDE SEQUENCE</scope>
</reference>
<dbReference type="GO" id="GO:0004867">
    <property type="term" value="F:serine-type endopeptidase inhibitor activity"/>
    <property type="evidence" value="ECO:0007669"/>
    <property type="project" value="UniProtKB-KW"/>
</dbReference>
<dbReference type="InterPro" id="IPR036186">
    <property type="entry name" value="Serpin_sf"/>
</dbReference>
<comment type="similarity">
    <text evidence="1 4">Belongs to the serpin family.</text>
</comment>
<dbReference type="Gene3D" id="3.30.497.10">
    <property type="entry name" value="Antithrombin, subunit I, domain 2"/>
    <property type="match status" value="1"/>
</dbReference>
<keyword evidence="3" id="KW-0722">Serine protease inhibitor</keyword>
<dbReference type="PANTHER" id="PTHR11461">
    <property type="entry name" value="SERINE PROTEASE INHIBITOR, SERPIN"/>
    <property type="match status" value="1"/>
</dbReference>
<evidence type="ECO:0000256" key="6">
    <source>
        <dbReference type="SAM" id="SignalP"/>
    </source>
</evidence>
<evidence type="ECO:0000313" key="8">
    <source>
        <dbReference type="EMBL" id="JAV47034.1"/>
    </source>
</evidence>
<dbReference type="GO" id="GO:0005615">
    <property type="term" value="C:extracellular space"/>
    <property type="evidence" value="ECO:0007669"/>
    <property type="project" value="InterPro"/>
</dbReference>